<organism evidence="1 2">
    <name type="scientific">Shewanella phaeophyticola</name>
    <dbReference type="NCBI Taxonomy" id="2978345"/>
    <lineage>
        <taxon>Bacteria</taxon>
        <taxon>Pseudomonadati</taxon>
        <taxon>Pseudomonadota</taxon>
        <taxon>Gammaproteobacteria</taxon>
        <taxon>Alteromonadales</taxon>
        <taxon>Shewanellaceae</taxon>
        <taxon>Shewanella</taxon>
    </lineage>
</organism>
<dbReference type="Proteomes" id="UP001431192">
    <property type="component" value="Unassembled WGS sequence"/>
</dbReference>
<dbReference type="RefSeq" id="WP_261734416.1">
    <property type="nucleotide sequence ID" value="NZ_JAODOQ010000001.1"/>
</dbReference>
<dbReference type="EMBL" id="JAODOQ010000001">
    <property type="protein sequence ID" value="MCT8988308.1"/>
    <property type="molecule type" value="Genomic_DNA"/>
</dbReference>
<name>A0ABT2P6L6_9GAMM</name>
<evidence type="ECO:0000313" key="2">
    <source>
        <dbReference type="Proteomes" id="UP001431192"/>
    </source>
</evidence>
<sequence length="478" mass="55896">MNTSEFKILDFDTRQLVDANVLLERLKRKVGLNTTQWHNKAQKIAGARSIGSRSTLAEVITGNSARKLPLNSIPYLIEALGLPSDESDYYISSFIRVFLPRGCQKYVSTTKEQEQIQILKEENIGLIRKLFDQESFRLLSDFGGAEKVVELEIKYGIKRESFELPVNSSYEMFNAADFGPFEDIAKHAEYVHEFKRKDWINFIIQVLSNDDLEFQQFVSCLLPKEFESIFRTLFVPVDDYYVAYSINHPIRAYLFASWVYQYSIEEEKLDALLSVYATHNRLCFEEVLRVNKMLYVPGQIDELKEDISVNRYEYNLTKYDKTSTPFELFLEKNLKKIRAISIGIYNQINPFGIETHIDFRFAGDQSIARFLQFQASKSETFSLKELAKNYRVKSTEFFPTLMDRENGLMELLQFMILRDARHINRNFTSIIEFEDRHNVKNKMAQRKHCGFIINDKQTLKGLLAGAKQYIEFLDDYEP</sequence>
<comment type="caution">
    <text evidence="1">The sequence shown here is derived from an EMBL/GenBank/DDBJ whole genome shotgun (WGS) entry which is preliminary data.</text>
</comment>
<gene>
    <name evidence="1" type="ORF">N4T56_20030</name>
</gene>
<protein>
    <submittedName>
        <fullName evidence="1">Uncharacterized protein</fullName>
    </submittedName>
</protein>
<evidence type="ECO:0000313" key="1">
    <source>
        <dbReference type="EMBL" id="MCT8988308.1"/>
    </source>
</evidence>
<accession>A0ABT2P6L6</accession>
<keyword evidence="2" id="KW-1185">Reference proteome</keyword>
<proteinExistence type="predicted"/>
<reference evidence="1" key="1">
    <citation type="submission" date="2022-09" db="EMBL/GenBank/DDBJ databases">
        <title>Shewanella sp. KJ10-1 sp.nov, isolated from marine algae.</title>
        <authorList>
            <person name="Butt M."/>
            <person name="Lee J.K."/>
            <person name="Kim J.M."/>
            <person name="Choi D.G."/>
        </authorList>
    </citation>
    <scope>NUCLEOTIDE SEQUENCE</scope>
    <source>
        <strain evidence="1">KJ10-1</strain>
    </source>
</reference>